<reference evidence="2" key="1">
    <citation type="journal article" date="2012" name="Proc. Natl. Acad. Sci. U.S.A.">
        <title>Genome sequence of the button mushroom Agaricus bisporus reveals mechanisms governing adaptation to a humic-rich ecological niche.</title>
        <authorList>
            <person name="Morin E."/>
            <person name="Kohler A."/>
            <person name="Baker A.R."/>
            <person name="Foulongne-Oriol M."/>
            <person name="Lombard V."/>
            <person name="Nagy L.G."/>
            <person name="Ohm R.A."/>
            <person name="Patyshakuliyeva A."/>
            <person name="Brun A."/>
            <person name="Aerts A.L."/>
            <person name="Bailey A.M."/>
            <person name="Billette C."/>
            <person name="Coutinho P.M."/>
            <person name="Deakin G."/>
            <person name="Doddapaneni H."/>
            <person name="Floudas D."/>
            <person name="Grimwood J."/>
            <person name="Hilden K."/>
            <person name="Kuees U."/>
            <person name="LaButti K.M."/>
            <person name="Lapidus A."/>
            <person name="Lindquist E.A."/>
            <person name="Lucas S.M."/>
            <person name="Murat C."/>
            <person name="Riley R.W."/>
            <person name="Salamov A.A."/>
            <person name="Schmutz J."/>
            <person name="Subramanian V."/>
            <person name="Woesten H.A.B."/>
            <person name="Xu J."/>
            <person name="Eastwood D.C."/>
            <person name="Foster G.D."/>
            <person name="Sonnenberg A.S."/>
            <person name="Cullen D."/>
            <person name="de Vries R.P."/>
            <person name="Lundell T."/>
            <person name="Hibbett D.S."/>
            <person name="Henrissat B."/>
            <person name="Burton K.S."/>
            <person name="Kerrigan R.W."/>
            <person name="Challen M.P."/>
            <person name="Grigoriev I.V."/>
            <person name="Martin F."/>
        </authorList>
    </citation>
    <scope>NUCLEOTIDE SEQUENCE [LARGE SCALE GENOMIC DNA]</scope>
    <source>
        <strain evidence="2">JB137-S8 / ATCC MYA-4627 / FGSC 10392</strain>
    </source>
</reference>
<organism evidence="1 2">
    <name type="scientific">Agaricus bisporus var. burnettii (strain JB137-S8 / ATCC MYA-4627 / FGSC 10392)</name>
    <name type="common">White button mushroom</name>
    <dbReference type="NCBI Taxonomy" id="597362"/>
    <lineage>
        <taxon>Eukaryota</taxon>
        <taxon>Fungi</taxon>
        <taxon>Dikarya</taxon>
        <taxon>Basidiomycota</taxon>
        <taxon>Agaricomycotina</taxon>
        <taxon>Agaricomycetes</taxon>
        <taxon>Agaricomycetidae</taxon>
        <taxon>Agaricales</taxon>
        <taxon>Agaricineae</taxon>
        <taxon>Agaricaceae</taxon>
        <taxon>Agaricus</taxon>
    </lineage>
</organism>
<gene>
    <name evidence="1" type="ORF">AGABI1DRAFT_114118</name>
</gene>
<dbReference type="AlphaFoldDB" id="K5WVX5"/>
<dbReference type="Proteomes" id="UP000008493">
    <property type="component" value="Unassembled WGS sequence"/>
</dbReference>
<keyword evidence="2" id="KW-1185">Reference proteome</keyword>
<dbReference type="KEGG" id="abp:AGABI1DRAFT114118"/>
<accession>K5WVX5</accession>
<dbReference type="GeneID" id="18824214"/>
<evidence type="ECO:0000313" key="2">
    <source>
        <dbReference type="Proteomes" id="UP000008493"/>
    </source>
</evidence>
<name>K5WVX5_AGABU</name>
<dbReference type="RefSeq" id="XP_007330209.1">
    <property type="nucleotide sequence ID" value="XM_007330147.1"/>
</dbReference>
<dbReference type="InParanoid" id="K5WVX5"/>
<evidence type="ECO:0000313" key="1">
    <source>
        <dbReference type="EMBL" id="EKM79591.1"/>
    </source>
</evidence>
<protein>
    <submittedName>
        <fullName evidence="1">Uncharacterized protein</fullName>
    </submittedName>
</protein>
<dbReference type="HOGENOM" id="CLU_2687215_0_0_1"/>
<dbReference type="EMBL" id="JH971390">
    <property type="protein sequence ID" value="EKM79591.1"/>
    <property type="molecule type" value="Genomic_DNA"/>
</dbReference>
<proteinExistence type="predicted"/>
<sequence length="74" mass="8346">MTSIIKEVKSPIQTNKRFFSNAEPSNSLETLEYSFRLSAIYYRPELALRRARNYRKSGITATDITGTVAGTADQ</sequence>